<dbReference type="PIRSF" id="PIRSF036599">
    <property type="entry name" value="AtpPhos"/>
    <property type="match status" value="1"/>
</dbReference>
<dbReference type="PANTHER" id="PTHR33540:SF2">
    <property type="entry name" value="TRNA THREONYLCARBAMOYLADENOSINE BIOSYNTHESIS PROTEIN TSAE"/>
    <property type="match status" value="1"/>
</dbReference>
<proteinExistence type="inferred from homology"/>
<dbReference type="Pfam" id="PF02367">
    <property type="entry name" value="TsaE"/>
    <property type="match status" value="1"/>
</dbReference>
<evidence type="ECO:0000256" key="1">
    <source>
        <dbReference type="ARBA" id="ARBA00004496"/>
    </source>
</evidence>
<evidence type="ECO:0000256" key="4">
    <source>
        <dbReference type="ARBA" id="ARBA00022490"/>
    </source>
</evidence>
<keyword evidence="4" id="KW-0963">Cytoplasm</keyword>
<dbReference type="OrthoDB" id="9809275at2"/>
<dbReference type="Gene3D" id="3.30.200.20">
    <property type="entry name" value="Phosphorylase Kinase, domain 1"/>
    <property type="match status" value="1"/>
</dbReference>
<evidence type="ECO:0000256" key="8">
    <source>
        <dbReference type="ARBA" id="ARBA00022840"/>
    </source>
</evidence>
<dbReference type="InterPro" id="IPR011009">
    <property type="entry name" value="Kinase-like_dom_sf"/>
</dbReference>
<dbReference type="InterPro" id="IPR027417">
    <property type="entry name" value="P-loop_NTPase"/>
</dbReference>
<dbReference type="GO" id="GO:0046872">
    <property type="term" value="F:metal ion binding"/>
    <property type="evidence" value="ECO:0007669"/>
    <property type="project" value="UniProtKB-KW"/>
</dbReference>
<keyword evidence="5" id="KW-0819">tRNA processing</keyword>
<name>A0A1I4BED4_9HYPH</name>
<dbReference type="InterPro" id="IPR003442">
    <property type="entry name" value="T6A_TsaE"/>
</dbReference>
<evidence type="ECO:0000313" key="13">
    <source>
        <dbReference type="Proteomes" id="UP000323300"/>
    </source>
</evidence>
<accession>A0A1I4BED4</accession>
<dbReference type="Gene3D" id="3.40.50.300">
    <property type="entry name" value="P-loop containing nucleotide triphosphate hydrolases"/>
    <property type="match status" value="1"/>
</dbReference>
<dbReference type="GO" id="GO:0005737">
    <property type="term" value="C:cytoplasm"/>
    <property type="evidence" value="ECO:0007669"/>
    <property type="project" value="UniProtKB-SubCell"/>
</dbReference>
<keyword evidence="6" id="KW-0479">Metal-binding</keyword>
<dbReference type="Pfam" id="PF01636">
    <property type="entry name" value="APH"/>
    <property type="match status" value="1"/>
</dbReference>
<evidence type="ECO:0000313" key="12">
    <source>
        <dbReference type="EMBL" id="SFK66346.1"/>
    </source>
</evidence>
<comment type="similarity">
    <text evidence="2">Belongs to the TsaE family.</text>
</comment>
<evidence type="ECO:0000259" key="11">
    <source>
        <dbReference type="Pfam" id="PF01636"/>
    </source>
</evidence>
<feature type="domain" description="Aminoglycoside phosphotransferase" evidence="11">
    <location>
        <begin position="171"/>
        <end position="425"/>
    </location>
</feature>
<protein>
    <recommendedName>
        <fullName evidence="3">tRNA threonylcarbamoyladenosine biosynthesis protein TsaE</fullName>
    </recommendedName>
    <alternativeName>
        <fullName evidence="10">t(6)A37 threonylcarbamoyladenosine biosynthesis protein TsaE</fullName>
    </alternativeName>
</protein>
<organism evidence="12 13">
    <name type="scientific">Neomesorhizobium albiziae</name>
    <dbReference type="NCBI Taxonomy" id="335020"/>
    <lineage>
        <taxon>Bacteria</taxon>
        <taxon>Pseudomonadati</taxon>
        <taxon>Pseudomonadota</taxon>
        <taxon>Alphaproteobacteria</taxon>
        <taxon>Hyphomicrobiales</taxon>
        <taxon>Phyllobacteriaceae</taxon>
        <taxon>Neomesorhizobium</taxon>
    </lineage>
</organism>
<evidence type="ECO:0000256" key="2">
    <source>
        <dbReference type="ARBA" id="ARBA00007599"/>
    </source>
</evidence>
<evidence type="ECO:0000256" key="3">
    <source>
        <dbReference type="ARBA" id="ARBA00019010"/>
    </source>
</evidence>
<dbReference type="SUPFAM" id="SSF52540">
    <property type="entry name" value="P-loop containing nucleoside triphosphate hydrolases"/>
    <property type="match status" value="1"/>
</dbReference>
<evidence type="ECO:0000256" key="7">
    <source>
        <dbReference type="ARBA" id="ARBA00022741"/>
    </source>
</evidence>
<keyword evidence="9" id="KW-0460">Magnesium</keyword>
<keyword evidence="13" id="KW-1185">Reference proteome</keyword>
<dbReference type="Proteomes" id="UP000323300">
    <property type="component" value="Unassembled WGS sequence"/>
</dbReference>
<dbReference type="GO" id="GO:0005524">
    <property type="term" value="F:ATP binding"/>
    <property type="evidence" value="ECO:0007669"/>
    <property type="project" value="UniProtKB-KW"/>
</dbReference>
<reference evidence="12 13" key="1">
    <citation type="submission" date="2016-10" db="EMBL/GenBank/DDBJ databases">
        <authorList>
            <person name="Varghese N."/>
            <person name="Submissions S."/>
        </authorList>
    </citation>
    <scope>NUCLEOTIDE SEQUENCE [LARGE SCALE GENOMIC DNA]</scope>
    <source>
        <strain evidence="12 13">DSM 21822</strain>
    </source>
</reference>
<comment type="subcellular location">
    <subcellularLocation>
        <location evidence="1">Cytoplasm</location>
    </subcellularLocation>
</comment>
<evidence type="ECO:0000256" key="10">
    <source>
        <dbReference type="ARBA" id="ARBA00032441"/>
    </source>
</evidence>
<evidence type="ECO:0000256" key="6">
    <source>
        <dbReference type="ARBA" id="ARBA00022723"/>
    </source>
</evidence>
<dbReference type="EMBL" id="FOSL01000010">
    <property type="protein sequence ID" value="SFK66346.1"/>
    <property type="molecule type" value="Genomic_DNA"/>
</dbReference>
<dbReference type="RefSeq" id="WP_149761301.1">
    <property type="nucleotide sequence ID" value="NZ_BSPE01000007.1"/>
</dbReference>
<dbReference type="NCBIfam" id="TIGR00150">
    <property type="entry name" value="T6A_YjeE"/>
    <property type="match status" value="1"/>
</dbReference>
<dbReference type="AlphaFoldDB" id="A0A1I4BED4"/>
<dbReference type="GO" id="GO:0002949">
    <property type="term" value="P:tRNA threonylcarbamoyladenosine modification"/>
    <property type="evidence" value="ECO:0007669"/>
    <property type="project" value="InterPro"/>
</dbReference>
<gene>
    <name evidence="12" type="ORF">SAMN04488498_11043</name>
</gene>
<evidence type="ECO:0000256" key="5">
    <source>
        <dbReference type="ARBA" id="ARBA00022694"/>
    </source>
</evidence>
<dbReference type="SUPFAM" id="SSF56112">
    <property type="entry name" value="Protein kinase-like (PK-like)"/>
    <property type="match status" value="1"/>
</dbReference>
<keyword evidence="7" id="KW-0547">Nucleotide-binding</keyword>
<evidence type="ECO:0000256" key="9">
    <source>
        <dbReference type="ARBA" id="ARBA00022842"/>
    </source>
</evidence>
<dbReference type="PANTHER" id="PTHR33540">
    <property type="entry name" value="TRNA THREONYLCARBAMOYLADENOSINE BIOSYNTHESIS PROTEIN TSAE"/>
    <property type="match status" value="1"/>
</dbReference>
<sequence>MDGSVLECSLANDRATVLLGQDIAAALRNGDVLALRGDLGAGKTTLARGLIRALAADPDLEVPSPTYTLVQSYETRLAVQHFDLYRLSSVDELDELGFDEAGKNGVAIIEWPEKAGSHLPAGTIFITLEHEGDGRRAVLSGPEAALSRIARSFAARDFLDRTGNGDADRALFSGDASARSYETVTAAALPSRILMNSPRLVLGPPVRDGKPYAEIAHTAQTVAAFVAIARMLKKNGVTVPEIFERDLDAGFLLIENLGTGNFLDEAGLPVPERLTAAAELLAAMHVRDWPDEAEAAPGVVHRIPPFDRDAMMIEVELLLDWYVPEAFGRAAESAERNAFTQAWNRVFDRLEGKQYGFMHRDFQSPNIVWRGDRTGHYRLGIVDFQDGLIGPTAYDVASFALDARVTMTPELEKTAVEAYVAARQRTGGFDVDGFAEAYAIMAAQRNSKILGIFVRLYRRDGKPDYLRHLPRIRDYLRRVLVHSSLAELRALYEKSGFLEERVL</sequence>
<dbReference type="InterPro" id="IPR012180">
    <property type="entry name" value="Bifunc_ATPase/PTrfase"/>
</dbReference>
<keyword evidence="8" id="KW-0067">ATP-binding</keyword>
<dbReference type="Gene3D" id="3.90.1200.10">
    <property type="match status" value="1"/>
</dbReference>
<dbReference type="InterPro" id="IPR002575">
    <property type="entry name" value="Aminoglycoside_PTrfase"/>
</dbReference>